<keyword evidence="4" id="KW-0804">Transcription</keyword>
<reference evidence="6 7" key="1">
    <citation type="submission" date="2019-09" db="EMBL/GenBank/DDBJ databases">
        <title>Segnochrobactrum spirostomi gen. nov., sp. nov., isolated from the ciliate Spirostomum cf. yagiui and description of a novel family, Segnochrobactraceae fam. nov. within the order Rhizobiales of the class Alphaproteobacteria.</title>
        <authorList>
            <person name="Akter S."/>
            <person name="Shazib S.U.A."/>
            <person name="Shin M.K."/>
        </authorList>
    </citation>
    <scope>NUCLEOTIDE SEQUENCE [LARGE SCALE GENOMIC DNA]</scope>
    <source>
        <strain evidence="6 7">Sp-1</strain>
    </source>
</reference>
<dbReference type="PANTHER" id="PTHR30146:SF95">
    <property type="entry name" value="RIBOSE OPERON REPRESSOR"/>
    <property type="match status" value="1"/>
</dbReference>
<keyword evidence="2" id="KW-0805">Transcription regulation</keyword>
<dbReference type="Pfam" id="PF00356">
    <property type="entry name" value="LacI"/>
    <property type="match status" value="1"/>
</dbReference>
<comment type="caution">
    <text evidence="6">The sequence shown here is derived from an EMBL/GenBank/DDBJ whole genome shotgun (WGS) entry which is preliminary data.</text>
</comment>
<proteinExistence type="predicted"/>
<dbReference type="GO" id="GO:0000976">
    <property type="term" value="F:transcription cis-regulatory region binding"/>
    <property type="evidence" value="ECO:0007669"/>
    <property type="project" value="TreeGrafter"/>
</dbReference>
<dbReference type="Proteomes" id="UP000332515">
    <property type="component" value="Unassembled WGS sequence"/>
</dbReference>
<dbReference type="PANTHER" id="PTHR30146">
    <property type="entry name" value="LACI-RELATED TRANSCRIPTIONAL REPRESSOR"/>
    <property type="match status" value="1"/>
</dbReference>
<organism evidence="6 7">
    <name type="scientific">Segnochrobactrum spirostomi</name>
    <dbReference type="NCBI Taxonomy" id="2608987"/>
    <lineage>
        <taxon>Bacteria</taxon>
        <taxon>Pseudomonadati</taxon>
        <taxon>Pseudomonadota</taxon>
        <taxon>Alphaproteobacteria</taxon>
        <taxon>Hyphomicrobiales</taxon>
        <taxon>Segnochrobactraceae</taxon>
        <taxon>Segnochrobactrum</taxon>
    </lineage>
</organism>
<dbReference type="Gene3D" id="3.40.50.2300">
    <property type="match status" value="2"/>
</dbReference>
<sequence>MGSSPKLTPMRREFVSAQDVAAQAGVSRSAVSRAFTPGASIAPETRQKVMAAAEALGYRVNDLARGLLARRSRLVGLVASDLDTPFRAAVASALTALLMTRGNVPTLVRFGPSQRDGIAAHETLLSYRAEATIFLSGTPPASLIDLARRNGQPLIALNRTEPGIDHVRSDHAGAARFAAERLIAAECRTLAVVTSERDTPSLVQRVEAFQAAANQAGFAPRVLRIADTDYAGGLAAGRALFAGGERPDGVFCVNDLMAFGVMDVARGEHGLVVPRDLCVIGFDDVPQAAWRAYDLATFRQDPDALAAAAIEVLDKRQASHEAAAIEIVLPATFVERGSVRST</sequence>
<dbReference type="CDD" id="cd06278">
    <property type="entry name" value="PBP1_LacI-like"/>
    <property type="match status" value="1"/>
</dbReference>
<gene>
    <name evidence="6" type="ORF">F0357_10960</name>
</gene>
<keyword evidence="1" id="KW-0678">Repressor</keyword>
<dbReference type="EMBL" id="VWNA01000001">
    <property type="protein sequence ID" value="MQT13152.1"/>
    <property type="molecule type" value="Genomic_DNA"/>
</dbReference>
<evidence type="ECO:0000259" key="5">
    <source>
        <dbReference type="PROSITE" id="PS50932"/>
    </source>
</evidence>
<accession>A0A6A7Y650</accession>
<dbReference type="InterPro" id="IPR046335">
    <property type="entry name" value="LacI/GalR-like_sensor"/>
</dbReference>
<evidence type="ECO:0000256" key="2">
    <source>
        <dbReference type="ARBA" id="ARBA00023015"/>
    </source>
</evidence>
<evidence type="ECO:0000256" key="4">
    <source>
        <dbReference type="ARBA" id="ARBA00023163"/>
    </source>
</evidence>
<dbReference type="Gene3D" id="1.10.260.40">
    <property type="entry name" value="lambda repressor-like DNA-binding domains"/>
    <property type="match status" value="1"/>
</dbReference>
<dbReference type="CDD" id="cd01392">
    <property type="entry name" value="HTH_LacI"/>
    <property type="match status" value="1"/>
</dbReference>
<dbReference type="GO" id="GO:0003700">
    <property type="term" value="F:DNA-binding transcription factor activity"/>
    <property type="evidence" value="ECO:0007669"/>
    <property type="project" value="TreeGrafter"/>
</dbReference>
<name>A0A6A7Y650_9HYPH</name>
<dbReference type="SUPFAM" id="SSF53822">
    <property type="entry name" value="Periplasmic binding protein-like I"/>
    <property type="match status" value="1"/>
</dbReference>
<evidence type="ECO:0000256" key="1">
    <source>
        <dbReference type="ARBA" id="ARBA00022491"/>
    </source>
</evidence>
<feature type="domain" description="HTH lacI-type" evidence="5">
    <location>
        <begin position="15"/>
        <end position="69"/>
    </location>
</feature>
<keyword evidence="7" id="KW-1185">Reference proteome</keyword>
<dbReference type="SMART" id="SM00354">
    <property type="entry name" value="HTH_LACI"/>
    <property type="match status" value="1"/>
</dbReference>
<protein>
    <submittedName>
        <fullName evidence="6">LacI family DNA-binding transcriptional regulator</fullName>
    </submittedName>
</protein>
<dbReference type="SUPFAM" id="SSF47413">
    <property type="entry name" value="lambda repressor-like DNA-binding domains"/>
    <property type="match status" value="1"/>
</dbReference>
<evidence type="ECO:0000313" key="7">
    <source>
        <dbReference type="Proteomes" id="UP000332515"/>
    </source>
</evidence>
<dbReference type="AlphaFoldDB" id="A0A6A7Y650"/>
<dbReference type="InterPro" id="IPR000843">
    <property type="entry name" value="HTH_LacI"/>
</dbReference>
<evidence type="ECO:0000256" key="3">
    <source>
        <dbReference type="ARBA" id="ARBA00023125"/>
    </source>
</evidence>
<dbReference type="InterPro" id="IPR010982">
    <property type="entry name" value="Lambda_DNA-bd_dom_sf"/>
</dbReference>
<dbReference type="Pfam" id="PF13377">
    <property type="entry name" value="Peripla_BP_3"/>
    <property type="match status" value="1"/>
</dbReference>
<evidence type="ECO:0000313" key="6">
    <source>
        <dbReference type="EMBL" id="MQT13152.1"/>
    </source>
</evidence>
<keyword evidence="3 6" id="KW-0238">DNA-binding</keyword>
<dbReference type="InterPro" id="IPR028082">
    <property type="entry name" value="Peripla_BP_I"/>
</dbReference>
<dbReference type="PROSITE" id="PS50932">
    <property type="entry name" value="HTH_LACI_2"/>
    <property type="match status" value="1"/>
</dbReference>